<evidence type="ECO:0000313" key="2">
    <source>
        <dbReference type="Proteomes" id="UP000515204"/>
    </source>
</evidence>
<evidence type="ECO:0000256" key="1">
    <source>
        <dbReference type="SAM" id="MobiDB-lite"/>
    </source>
</evidence>
<feature type="region of interest" description="Disordered" evidence="1">
    <location>
        <begin position="150"/>
        <end position="184"/>
    </location>
</feature>
<dbReference type="RefSeq" id="XP_014477560.1">
    <property type="nucleotide sequence ID" value="XM_014622074.1"/>
</dbReference>
<sequence length="495" mass="55885">MATVHVRVNLLVNDIEEMFIGLRVELFYMKNSLVIVKKRDSPGAGRAGNRAAKKRTAEPTPRRGVRSRVKPTGRKPPSTPYRRRQPYDSISIPQLVYELLTIDKYNRDIRRSPRFETPPRRTRQYREQQRFPHGMVGHHNNSESIRMPEYMTESRPTSVESLTEVTDAGNSSAPASSANSSVSNVSMKPITLANSLNSARVLLKKKSLVQIINNYIKAGIEEGKRQAKKYIRKALSFGVRSGYLIPADAQGHLLHVCPTLASSSRKTSDPESRRKRRIARHGETRVTTTDDRRAMRRGVPRSKTSRREDTTTSGRRRYKRHPTESPASSLSAKNDGPRTSPARSRLREKNKSGSSGAPRNRPCLFSKINARASNKRERKRGDSEGVEKPVKRRRTALSPRRAGNNHVPVVESYENAKDRDRDRYKSNGDNHRATTERRKPTSSRENESRIEGQKAGLNIDDDRDDVGRKMDGDDDKSEEASVERDANGTNGETVA</sequence>
<keyword evidence="2" id="KW-1185">Reference proteome</keyword>
<dbReference type="OrthoDB" id="7635320at2759"/>
<feature type="compositionally biased region" description="Basic and acidic residues" evidence="1">
    <location>
        <begin position="280"/>
        <end position="293"/>
    </location>
</feature>
<feature type="compositionally biased region" description="Basic residues" evidence="1">
    <location>
        <begin position="294"/>
        <end position="304"/>
    </location>
</feature>
<feature type="region of interest" description="Disordered" evidence="1">
    <location>
        <begin position="40"/>
        <end position="87"/>
    </location>
</feature>
<feature type="compositionally biased region" description="Basic and acidic residues" evidence="1">
    <location>
        <begin position="379"/>
        <end position="389"/>
    </location>
</feature>
<feature type="compositionally biased region" description="Low complexity" evidence="1">
    <location>
        <begin position="170"/>
        <end position="184"/>
    </location>
</feature>
<protein>
    <submittedName>
        <fullName evidence="3">Uncharacterized protein LOC106745985</fullName>
    </submittedName>
</protein>
<feature type="region of interest" description="Disordered" evidence="1">
    <location>
        <begin position="261"/>
        <end position="495"/>
    </location>
</feature>
<reference evidence="3" key="1">
    <citation type="submission" date="2025-08" db="UniProtKB">
        <authorList>
            <consortium name="RefSeq"/>
        </authorList>
    </citation>
    <scope>IDENTIFICATION</scope>
</reference>
<feature type="compositionally biased region" description="Polar residues" evidence="1">
    <location>
        <begin position="154"/>
        <end position="164"/>
    </location>
</feature>
<name>A0A6P3XGK4_DINQU</name>
<evidence type="ECO:0000313" key="3">
    <source>
        <dbReference type="RefSeq" id="XP_014477560.1"/>
    </source>
</evidence>
<dbReference type="KEGG" id="dqu:106745985"/>
<dbReference type="Proteomes" id="UP000515204">
    <property type="component" value="Unplaced"/>
</dbReference>
<feature type="compositionally biased region" description="Basic residues" evidence="1">
    <location>
        <begin position="63"/>
        <end position="73"/>
    </location>
</feature>
<organism evidence="2 3">
    <name type="scientific">Dinoponera quadriceps</name>
    <name type="common">South American ant</name>
    <dbReference type="NCBI Taxonomy" id="609295"/>
    <lineage>
        <taxon>Eukaryota</taxon>
        <taxon>Metazoa</taxon>
        <taxon>Ecdysozoa</taxon>
        <taxon>Arthropoda</taxon>
        <taxon>Hexapoda</taxon>
        <taxon>Insecta</taxon>
        <taxon>Pterygota</taxon>
        <taxon>Neoptera</taxon>
        <taxon>Endopterygota</taxon>
        <taxon>Hymenoptera</taxon>
        <taxon>Apocrita</taxon>
        <taxon>Aculeata</taxon>
        <taxon>Formicoidea</taxon>
        <taxon>Formicidae</taxon>
        <taxon>Ponerinae</taxon>
        <taxon>Ponerini</taxon>
        <taxon>Dinoponera</taxon>
    </lineage>
</organism>
<gene>
    <name evidence="3" type="primary">LOC106745985</name>
</gene>
<feature type="compositionally biased region" description="Basic and acidic residues" evidence="1">
    <location>
        <begin position="414"/>
        <end position="452"/>
    </location>
</feature>
<proteinExistence type="predicted"/>
<dbReference type="GeneID" id="106745985"/>
<accession>A0A6P3XGK4</accession>
<dbReference type="AlphaFoldDB" id="A0A6P3XGK4"/>